<sequence>MSIKQSPWASATGLAVLAIVTIALVAMALNRTAPHSDPSQIGATPAPPPVTQPAPASTPEPTPDDSDRTPGNDQTPSNDETPSNDRAPGDSESPSGGSSSSPSPSTEGNPSPGRESVLEPGGFCGTLGSRMRYAGEYYFCVDWEWVHADDA</sequence>
<evidence type="ECO:0000256" key="1">
    <source>
        <dbReference type="SAM" id="MobiDB-lite"/>
    </source>
</evidence>
<gene>
    <name evidence="2" type="ORF">CGZ92_01515</name>
</gene>
<dbReference type="Proteomes" id="UP000216533">
    <property type="component" value="Unassembled WGS sequence"/>
</dbReference>
<proteinExistence type="predicted"/>
<dbReference type="EMBL" id="NMVI01000005">
    <property type="protein sequence ID" value="OYN90534.1"/>
    <property type="molecule type" value="Genomic_DNA"/>
</dbReference>
<evidence type="ECO:0000313" key="3">
    <source>
        <dbReference type="Proteomes" id="UP000216533"/>
    </source>
</evidence>
<comment type="caution">
    <text evidence="2">The sequence shown here is derived from an EMBL/GenBank/DDBJ whole genome shotgun (WGS) entry which is preliminary data.</text>
</comment>
<feature type="region of interest" description="Disordered" evidence="1">
    <location>
        <begin position="33"/>
        <end position="122"/>
    </location>
</feature>
<evidence type="ECO:0000313" key="2">
    <source>
        <dbReference type="EMBL" id="OYN90534.1"/>
    </source>
</evidence>
<reference evidence="2 3" key="1">
    <citation type="submission" date="2017-07" db="EMBL/GenBank/DDBJ databases">
        <title>Draft whole genome sequences of clinical Proprionibacteriaceae strains.</title>
        <authorList>
            <person name="Bernier A.-M."/>
            <person name="Bernard K."/>
            <person name="Domingo M.-C."/>
        </authorList>
    </citation>
    <scope>NUCLEOTIDE SEQUENCE [LARGE SCALE GENOMIC DNA]</scope>
    <source>
        <strain evidence="2 3">NML 160184</strain>
    </source>
</reference>
<name>A0A255EG73_9ACTN</name>
<dbReference type="AlphaFoldDB" id="A0A255EG73"/>
<accession>A0A255EG73</accession>
<feature type="compositionally biased region" description="Low complexity" evidence="1">
    <location>
        <begin position="90"/>
        <end position="113"/>
    </location>
</feature>
<feature type="compositionally biased region" description="Pro residues" evidence="1">
    <location>
        <begin position="45"/>
        <end position="61"/>
    </location>
</feature>
<feature type="compositionally biased region" description="Polar residues" evidence="1">
    <location>
        <begin position="71"/>
        <end position="81"/>
    </location>
</feature>
<dbReference type="RefSeq" id="WP_094449627.1">
    <property type="nucleotide sequence ID" value="NZ_NMVI01000005.1"/>
</dbReference>
<organism evidence="2 3">
    <name type="scientific">Parenemella sanctibonifatiensis</name>
    <dbReference type="NCBI Taxonomy" id="2016505"/>
    <lineage>
        <taxon>Bacteria</taxon>
        <taxon>Bacillati</taxon>
        <taxon>Actinomycetota</taxon>
        <taxon>Actinomycetes</taxon>
        <taxon>Propionibacteriales</taxon>
        <taxon>Propionibacteriaceae</taxon>
        <taxon>Parenemella</taxon>
    </lineage>
</organism>
<protein>
    <submittedName>
        <fullName evidence="2">Uncharacterized protein</fullName>
    </submittedName>
</protein>